<dbReference type="EMBL" id="BSPQ01000010">
    <property type="protein sequence ID" value="GLS91193.1"/>
    <property type="molecule type" value="Genomic_DNA"/>
</dbReference>
<evidence type="ECO:0000313" key="9">
    <source>
        <dbReference type="Proteomes" id="UP001157353"/>
    </source>
</evidence>
<name>A0ABQ6E1V0_9GAMM</name>
<dbReference type="PANTHER" id="PTHR10815:SF5">
    <property type="entry name" value="METHYLATED-DNA--PROTEIN-CYSTEINE METHYLTRANSFERASE"/>
    <property type="match status" value="1"/>
</dbReference>
<sequence>MMTQINIQYFKHPYAEFVLGSYQGKLCLCDFRYRKMRESVDKRIQRGLNASYVEQTDDILESVKEQLESYFLGELSRFDIPLLMVGTDFQKSVWQALQAVPYGETATYHGLAVAIGNEKAVRAVGNANGANGLAIIIPCHRIIGRQGALVGYAGGLPLKQRLLTLEQNLFI</sequence>
<dbReference type="CDD" id="cd06445">
    <property type="entry name" value="ATase"/>
    <property type="match status" value="1"/>
</dbReference>
<gene>
    <name evidence="8" type="ORF">GCM10007916_22620</name>
</gene>
<keyword evidence="3" id="KW-0808">Transferase</keyword>
<dbReference type="Pfam" id="PF01035">
    <property type="entry name" value="DNA_binding_1"/>
    <property type="match status" value="1"/>
</dbReference>
<dbReference type="InterPro" id="IPR036388">
    <property type="entry name" value="WH-like_DNA-bd_sf"/>
</dbReference>
<protein>
    <submittedName>
        <fullName evidence="8">Methylated-DNA--protein-cysteine methyltransferase</fullName>
    </submittedName>
</protein>
<dbReference type="GO" id="GO:0008168">
    <property type="term" value="F:methyltransferase activity"/>
    <property type="evidence" value="ECO:0007669"/>
    <property type="project" value="UniProtKB-KW"/>
</dbReference>
<dbReference type="Proteomes" id="UP001157353">
    <property type="component" value="Unassembled WGS sequence"/>
</dbReference>
<feature type="domain" description="Methylated-DNA-[protein]-cysteine S-methyltransferase DNA binding" evidence="7">
    <location>
        <begin position="88"/>
        <end position="167"/>
    </location>
</feature>
<dbReference type="GO" id="GO:0032259">
    <property type="term" value="P:methylation"/>
    <property type="evidence" value="ECO:0007669"/>
    <property type="project" value="UniProtKB-KW"/>
</dbReference>
<evidence type="ECO:0000313" key="8">
    <source>
        <dbReference type="EMBL" id="GLS91193.1"/>
    </source>
</evidence>
<evidence type="ECO:0000256" key="3">
    <source>
        <dbReference type="ARBA" id="ARBA00022679"/>
    </source>
</evidence>
<dbReference type="SUPFAM" id="SSF46767">
    <property type="entry name" value="Methylated DNA-protein cysteine methyltransferase, C-terminal domain"/>
    <property type="match status" value="1"/>
</dbReference>
<dbReference type="InterPro" id="IPR014048">
    <property type="entry name" value="MethylDNA_cys_MeTrfase_DNA-bd"/>
</dbReference>
<dbReference type="Gene3D" id="1.10.10.10">
    <property type="entry name" value="Winged helix-like DNA-binding domain superfamily/Winged helix DNA-binding domain"/>
    <property type="match status" value="1"/>
</dbReference>
<evidence type="ECO:0000259" key="7">
    <source>
        <dbReference type="Pfam" id="PF01035"/>
    </source>
</evidence>
<evidence type="ECO:0000256" key="1">
    <source>
        <dbReference type="ARBA" id="ARBA00001286"/>
    </source>
</evidence>
<keyword evidence="9" id="KW-1185">Reference proteome</keyword>
<comment type="catalytic activity">
    <reaction evidence="6">
        <text>a 6-O-methyl-2'-deoxyguanosine in DNA + L-cysteinyl-[protein] = S-methyl-L-cysteinyl-[protein] + a 2'-deoxyguanosine in DNA</text>
        <dbReference type="Rhea" id="RHEA:24000"/>
        <dbReference type="Rhea" id="RHEA-COMP:10131"/>
        <dbReference type="Rhea" id="RHEA-COMP:10132"/>
        <dbReference type="Rhea" id="RHEA-COMP:11367"/>
        <dbReference type="Rhea" id="RHEA-COMP:11368"/>
        <dbReference type="ChEBI" id="CHEBI:29950"/>
        <dbReference type="ChEBI" id="CHEBI:82612"/>
        <dbReference type="ChEBI" id="CHEBI:85445"/>
        <dbReference type="ChEBI" id="CHEBI:85448"/>
        <dbReference type="EC" id="2.1.1.63"/>
    </reaction>
</comment>
<dbReference type="NCBIfam" id="TIGR00589">
    <property type="entry name" value="ogt"/>
    <property type="match status" value="1"/>
</dbReference>
<dbReference type="PROSITE" id="PS00374">
    <property type="entry name" value="MGMT"/>
    <property type="match status" value="1"/>
</dbReference>
<evidence type="ECO:0000256" key="5">
    <source>
        <dbReference type="ARBA" id="ARBA00023204"/>
    </source>
</evidence>
<evidence type="ECO:0000256" key="2">
    <source>
        <dbReference type="ARBA" id="ARBA00022603"/>
    </source>
</evidence>
<keyword evidence="4" id="KW-0227">DNA damage</keyword>
<organism evidence="8 9">
    <name type="scientific">Psychromonas marina</name>
    <dbReference type="NCBI Taxonomy" id="88364"/>
    <lineage>
        <taxon>Bacteria</taxon>
        <taxon>Pseudomonadati</taxon>
        <taxon>Pseudomonadota</taxon>
        <taxon>Gammaproteobacteria</taxon>
        <taxon>Alteromonadales</taxon>
        <taxon>Psychromonadaceae</taxon>
        <taxon>Psychromonas</taxon>
    </lineage>
</organism>
<comment type="caution">
    <text evidence="8">The sequence shown here is derived from an EMBL/GenBank/DDBJ whole genome shotgun (WGS) entry which is preliminary data.</text>
</comment>
<proteinExistence type="predicted"/>
<dbReference type="Gene3D" id="3.30.160.70">
    <property type="entry name" value="Methylated DNA-protein cysteine methyltransferase domain"/>
    <property type="match status" value="1"/>
</dbReference>
<evidence type="ECO:0000256" key="4">
    <source>
        <dbReference type="ARBA" id="ARBA00022763"/>
    </source>
</evidence>
<dbReference type="InterPro" id="IPR036217">
    <property type="entry name" value="MethylDNA_cys_MeTrfase_DNAb"/>
</dbReference>
<keyword evidence="5" id="KW-0234">DNA repair</keyword>
<reference evidence="9" key="1">
    <citation type="journal article" date="2019" name="Int. J. Syst. Evol. Microbiol.">
        <title>The Global Catalogue of Microorganisms (GCM) 10K type strain sequencing project: providing services to taxonomists for standard genome sequencing and annotation.</title>
        <authorList>
            <consortium name="The Broad Institute Genomics Platform"/>
            <consortium name="The Broad Institute Genome Sequencing Center for Infectious Disease"/>
            <person name="Wu L."/>
            <person name="Ma J."/>
        </authorList>
    </citation>
    <scope>NUCLEOTIDE SEQUENCE [LARGE SCALE GENOMIC DNA]</scope>
    <source>
        <strain evidence="9">NBRC 103166</strain>
    </source>
</reference>
<evidence type="ECO:0000256" key="6">
    <source>
        <dbReference type="ARBA" id="ARBA00049348"/>
    </source>
</evidence>
<dbReference type="InterPro" id="IPR001497">
    <property type="entry name" value="MethylDNA_cys_MeTrfase_AS"/>
</dbReference>
<dbReference type="InterPro" id="IPR036631">
    <property type="entry name" value="MGMT_N_sf"/>
</dbReference>
<comment type="catalytic activity">
    <reaction evidence="1">
        <text>a 4-O-methyl-thymidine in DNA + L-cysteinyl-[protein] = a thymidine in DNA + S-methyl-L-cysteinyl-[protein]</text>
        <dbReference type="Rhea" id="RHEA:53428"/>
        <dbReference type="Rhea" id="RHEA-COMP:10131"/>
        <dbReference type="Rhea" id="RHEA-COMP:10132"/>
        <dbReference type="Rhea" id="RHEA-COMP:13555"/>
        <dbReference type="Rhea" id="RHEA-COMP:13556"/>
        <dbReference type="ChEBI" id="CHEBI:29950"/>
        <dbReference type="ChEBI" id="CHEBI:82612"/>
        <dbReference type="ChEBI" id="CHEBI:137386"/>
        <dbReference type="ChEBI" id="CHEBI:137387"/>
        <dbReference type="EC" id="2.1.1.63"/>
    </reaction>
</comment>
<dbReference type="PANTHER" id="PTHR10815">
    <property type="entry name" value="METHYLATED-DNA--PROTEIN-CYSTEINE METHYLTRANSFERASE"/>
    <property type="match status" value="1"/>
</dbReference>
<accession>A0ABQ6E1V0</accession>
<dbReference type="SUPFAM" id="SSF53155">
    <property type="entry name" value="Methylated DNA-protein cysteine methyltransferase domain"/>
    <property type="match status" value="1"/>
</dbReference>
<keyword evidence="2 8" id="KW-0489">Methyltransferase</keyword>